<name>A0A6N2UIH0_BLAHA</name>
<accession>A0A6N2UIH0</accession>
<reference evidence="1" key="1">
    <citation type="submission" date="2019-11" db="EMBL/GenBank/DDBJ databases">
        <authorList>
            <person name="Feng L."/>
        </authorList>
    </citation>
    <scope>NUCLEOTIDE SEQUENCE</scope>
    <source>
        <strain evidence="1">BhanseniiLFYP23</strain>
    </source>
</reference>
<dbReference type="AlphaFoldDB" id="A0A6N2UIH0"/>
<proteinExistence type="predicted"/>
<dbReference type="RefSeq" id="WP_003019695.1">
    <property type="nucleotide sequence ID" value="NZ_CACRSY010000014.1"/>
</dbReference>
<gene>
    <name evidence="1" type="ORF">BHLFYP23_00440</name>
</gene>
<dbReference type="EMBL" id="CACRSY010000014">
    <property type="protein sequence ID" value="VYT17077.1"/>
    <property type="molecule type" value="Genomic_DNA"/>
</dbReference>
<evidence type="ECO:0000313" key="1">
    <source>
        <dbReference type="EMBL" id="VYT17077.1"/>
    </source>
</evidence>
<sequence length="174" mass="20301">MDNNLFEQAKNDDILSKELISFLLESMEYSRLSFINDAVDILKVLKIRIERGDKITDAVSLETYTLKGFKAFVKEHFSEYIYNQVFTPLKKDEKIYFSLEPCDGGYELVLSEKDNKVYKWISSLNEKFSLVYMIATKVVYIKNIKTKTYSPFISGNGKYCRYDESVGKILEINE</sequence>
<protein>
    <submittedName>
        <fullName evidence="1">Uncharacterized protein</fullName>
    </submittedName>
</protein>
<organism evidence="1">
    <name type="scientific">Blautia hansenii</name>
    <name type="common">Ruminococcus hansenii</name>
    <dbReference type="NCBI Taxonomy" id="1322"/>
    <lineage>
        <taxon>Bacteria</taxon>
        <taxon>Bacillati</taxon>
        <taxon>Bacillota</taxon>
        <taxon>Clostridia</taxon>
        <taxon>Lachnospirales</taxon>
        <taxon>Lachnospiraceae</taxon>
        <taxon>Blautia</taxon>
    </lineage>
</organism>